<accession>A0ABU9L0N5</accession>
<keyword evidence="1" id="KW-0472">Membrane</keyword>
<dbReference type="EMBL" id="JBCDNA010000002">
    <property type="protein sequence ID" value="MEL4456001.1"/>
    <property type="molecule type" value="Genomic_DNA"/>
</dbReference>
<comment type="caution">
    <text evidence="2">The sequence shown here is derived from an EMBL/GenBank/DDBJ whole genome shotgun (WGS) entry which is preliminary data.</text>
</comment>
<dbReference type="InterPro" id="IPR045749">
    <property type="entry name" value="DUF6090"/>
</dbReference>
<dbReference type="Proteomes" id="UP001474120">
    <property type="component" value="Unassembled WGS sequence"/>
</dbReference>
<proteinExistence type="predicted"/>
<evidence type="ECO:0000313" key="3">
    <source>
        <dbReference type="Proteomes" id="UP001474120"/>
    </source>
</evidence>
<name>A0ABU9L0N5_9FLAO</name>
<keyword evidence="1" id="KW-0812">Transmembrane</keyword>
<feature type="transmembrane region" description="Helical" evidence="1">
    <location>
        <begin position="21"/>
        <end position="42"/>
    </location>
</feature>
<keyword evidence="1" id="KW-1133">Transmembrane helix</keyword>
<keyword evidence="3" id="KW-1185">Reference proteome</keyword>
<gene>
    <name evidence="2" type="ORF">AABB81_08860</name>
</gene>
<organism evidence="2 3">
    <name type="scientific">Lutimonas vermicola</name>
    <dbReference type="NCBI Taxonomy" id="414288"/>
    <lineage>
        <taxon>Bacteria</taxon>
        <taxon>Pseudomonadati</taxon>
        <taxon>Bacteroidota</taxon>
        <taxon>Flavobacteriia</taxon>
        <taxon>Flavobacteriales</taxon>
        <taxon>Flavobacteriaceae</taxon>
        <taxon>Lutimonas</taxon>
    </lineage>
</organism>
<dbReference type="Pfam" id="PF19578">
    <property type="entry name" value="DUF6090"/>
    <property type="match status" value="1"/>
</dbReference>
<evidence type="ECO:0000313" key="2">
    <source>
        <dbReference type="EMBL" id="MEL4456001.1"/>
    </source>
</evidence>
<reference evidence="2 3" key="1">
    <citation type="submission" date="2024-04" db="EMBL/GenBank/DDBJ databases">
        <title>whole genome sequencing of Lutimonas vermicola strain IMCC1616.</title>
        <authorList>
            <person name="Bae S.S."/>
        </authorList>
    </citation>
    <scope>NUCLEOTIDE SEQUENCE [LARGE SCALE GENOMIC DNA]</scope>
    <source>
        <strain evidence="2 3">IMCC1616</strain>
    </source>
</reference>
<evidence type="ECO:0000256" key="1">
    <source>
        <dbReference type="SAM" id="Phobius"/>
    </source>
</evidence>
<sequence>MINFFRKIRKKLADDNKPLKYLRYAVGEIVLVVIGILIALQINNWNEAKKERTFEKKMLTEIRNVLIKDIDFFNNHLITGRLGRVKQATRFFENYLRTDSIYRDSINYHFSGLNRGLQITYNRGPFEALKSTGIDKISNDSLRNKIIDTYEFMLPRTTGLITIFMNEYNTESKKHENRLKDSIQIELKEDNVLYIYNRMKNVDLKTNQDFLSLLSWSSKTSKDVTDLINSLIPPMKELVREIDLELNKN</sequence>
<protein>
    <submittedName>
        <fullName evidence="2">DUF6090 family protein</fullName>
    </submittedName>
</protein>